<dbReference type="OrthoDB" id="2962597at2"/>
<proteinExistence type="predicted"/>
<dbReference type="InterPro" id="IPR014794">
    <property type="entry name" value="DUF1779"/>
</dbReference>
<reference evidence="1 2" key="1">
    <citation type="submission" date="2019-11" db="EMBL/GenBank/DDBJ databases">
        <authorList>
            <person name="Li J."/>
        </authorList>
    </citation>
    <scope>NUCLEOTIDE SEQUENCE [LARGE SCALE GENOMIC DNA]</scope>
    <source>
        <strain evidence="1 2">J4</strain>
    </source>
</reference>
<protein>
    <recommendedName>
        <fullName evidence="3">YwmB family TATA-box binding protein</fullName>
    </recommendedName>
</protein>
<evidence type="ECO:0000313" key="1">
    <source>
        <dbReference type="EMBL" id="MRG86179.1"/>
    </source>
</evidence>
<dbReference type="Proteomes" id="UP000480185">
    <property type="component" value="Unassembled WGS sequence"/>
</dbReference>
<organism evidence="1 2">
    <name type="scientific">Salinibacillus xinjiangensis</name>
    <dbReference type="NCBI Taxonomy" id="1229268"/>
    <lineage>
        <taxon>Bacteria</taxon>
        <taxon>Bacillati</taxon>
        <taxon>Bacillota</taxon>
        <taxon>Bacilli</taxon>
        <taxon>Bacillales</taxon>
        <taxon>Bacillaceae</taxon>
        <taxon>Salinibacillus</taxon>
    </lineage>
</organism>
<dbReference type="Pfam" id="PF08680">
    <property type="entry name" value="DUF1779"/>
    <property type="match status" value="1"/>
</dbReference>
<dbReference type="Gene3D" id="3.30.360.40">
    <property type="entry name" value="YwmB-like"/>
    <property type="match status" value="1"/>
</dbReference>
<dbReference type="SUPFAM" id="SSF143842">
    <property type="entry name" value="YwmB-like"/>
    <property type="match status" value="1"/>
</dbReference>
<name>A0A6G1X5H8_9BACI</name>
<sequence length="242" mass="28598">MFKKAMISIILLISFIQISTNHPQAEGNQELKPLDDIYDFFQQEKLQFKEWQVMMQEEITVEQKEEVPQIMKQLFPHASIQKQVEEDTMKYFINNHNKNENMREKLSIVHQKHSQQAQMKYIITGGEWNDEIRTKLEKKMTQQIFKRFDKYPSFFTCMKATSSDNIKSNLLVDNFQQFSNMEKLTSVNEENFKTISGYIHKWKIDSIPISHEEKMNIQLAVRNGLEHGSNVIVGTPILVVEY</sequence>
<dbReference type="AlphaFoldDB" id="A0A6G1X5H8"/>
<evidence type="ECO:0008006" key="3">
    <source>
        <dbReference type="Google" id="ProtNLM"/>
    </source>
</evidence>
<comment type="caution">
    <text evidence="1">The sequence shown here is derived from an EMBL/GenBank/DDBJ whole genome shotgun (WGS) entry which is preliminary data.</text>
</comment>
<keyword evidence="2" id="KW-1185">Reference proteome</keyword>
<accession>A0A6G1X5H8</accession>
<dbReference type="InterPro" id="IPR036209">
    <property type="entry name" value="YwmB-like_sf"/>
</dbReference>
<gene>
    <name evidence="1" type="ORF">GH754_07555</name>
</gene>
<evidence type="ECO:0000313" key="2">
    <source>
        <dbReference type="Proteomes" id="UP000480185"/>
    </source>
</evidence>
<dbReference type="Gene3D" id="3.30.2030.10">
    <property type="entry name" value="YwmB-like"/>
    <property type="match status" value="1"/>
</dbReference>
<dbReference type="RefSeq" id="WP_153728111.1">
    <property type="nucleotide sequence ID" value="NZ_WJNH01000004.1"/>
</dbReference>
<dbReference type="EMBL" id="WJNH01000004">
    <property type="protein sequence ID" value="MRG86179.1"/>
    <property type="molecule type" value="Genomic_DNA"/>
</dbReference>